<comment type="caution">
    <text evidence="2">The sequence shown here is derived from an EMBL/GenBank/DDBJ whole genome shotgun (WGS) entry which is preliminary data.</text>
</comment>
<name>A0A918SFL7_9HYPH</name>
<gene>
    <name evidence="2" type="ORF">GCM10007989_37800</name>
</gene>
<reference evidence="2" key="1">
    <citation type="journal article" date="2014" name="Int. J. Syst. Evol. Microbiol.">
        <title>Complete genome sequence of Corynebacterium casei LMG S-19264T (=DSM 44701T), isolated from a smear-ripened cheese.</title>
        <authorList>
            <consortium name="US DOE Joint Genome Institute (JGI-PGF)"/>
            <person name="Walter F."/>
            <person name="Albersmeier A."/>
            <person name="Kalinowski J."/>
            <person name="Ruckert C."/>
        </authorList>
    </citation>
    <scope>NUCLEOTIDE SEQUENCE</scope>
    <source>
        <strain evidence="2">KCTC 32437</strain>
    </source>
</reference>
<reference evidence="2" key="2">
    <citation type="submission" date="2020-09" db="EMBL/GenBank/DDBJ databases">
        <authorList>
            <person name="Sun Q."/>
            <person name="Kim S."/>
        </authorList>
    </citation>
    <scope>NUCLEOTIDE SEQUENCE</scope>
    <source>
        <strain evidence="2">KCTC 32437</strain>
    </source>
</reference>
<evidence type="ECO:0008006" key="4">
    <source>
        <dbReference type="Google" id="ProtNLM"/>
    </source>
</evidence>
<organism evidence="2 3">
    <name type="scientific">Devosia pacifica</name>
    <dbReference type="NCBI Taxonomy" id="1335967"/>
    <lineage>
        <taxon>Bacteria</taxon>
        <taxon>Pseudomonadati</taxon>
        <taxon>Pseudomonadota</taxon>
        <taxon>Alphaproteobacteria</taxon>
        <taxon>Hyphomicrobiales</taxon>
        <taxon>Devosiaceae</taxon>
        <taxon>Devosia</taxon>
    </lineage>
</organism>
<dbReference type="Proteomes" id="UP000646579">
    <property type="component" value="Unassembled WGS sequence"/>
</dbReference>
<evidence type="ECO:0000313" key="3">
    <source>
        <dbReference type="Proteomes" id="UP000646579"/>
    </source>
</evidence>
<sequence>MTFEIEWHSQQGTRTADNRDHAGIGVRGDKLLAIVLDGSTRGPTSGQFAEKIARLMVNWFVASADETTSETMAEQLRVAHAALAKDFRSDSASYALLYAEATRPVVVLHAGDCLVGRADNGQTTWLCNLTLWQTLLHPFRSISSRKSLRVMF</sequence>
<dbReference type="RefSeq" id="WP_189427379.1">
    <property type="nucleotide sequence ID" value="NZ_BMZE01000006.1"/>
</dbReference>
<dbReference type="Gene3D" id="3.60.40.10">
    <property type="entry name" value="PPM-type phosphatase domain"/>
    <property type="match status" value="1"/>
</dbReference>
<dbReference type="AlphaFoldDB" id="A0A918SFL7"/>
<keyword evidence="3" id="KW-1185">Reference proteome</keyword>
<feature type="region of interest" description="Disordered" evidence="1">
    <location>
        <begin position="1"/>
        <end position="20"/>
    </location>
</feature>
<protein>
    <recommendedName>
        <fullName evidence="4">PPM-type phosphatase domain-containing protein</fullName>
    </recommendedName>
</protein>
<dbReference type="SUPFAM" id="SSF81606">
    <property type="entry name" value="PP2C-like"/>
    <property type="match status" value="1"/>
</dbReference>
<proteinExistence type="predicted"/>
<dbReference type="EMBL" id="BMZE01000006">
    <property type="protein sequence ID" value="GHA38503.1"/>
    <property type="molecule type" value="Genomic_DNA"/>
</dbReference>
<accession>A0A918SFL7</accession>
<evidence type="ECO:0000256" key="1">
    <source>
        <dbReference type="SAM" id="MobiDB-lite"/>
    </source>
</evidence>
<evidence type="ECO:0000313" key="2">
    <source>
        <dbReference type="EMBL" id="GHA38503.1"/>
    </source>
</evidence>
<dbReference type="InterPro" id="IPR036457">
    <property type="entry name" value="PPM-type-like_dom_sf"/>
</dbReference>